<dbReference type="PANTHER" id="PTHR30603:SF47">
    <property type="entry name" value="RNA POLYMERASE SIGMA FACTOR SIGD, CHLOROPLASTIC"/>
    <property type="match status" value="1"/>
</dbReference>
<dbReference type="InterPro" id="IPR000943">
    <property type="entry name" value="RNA_pol_sigma70"/>
</dbReference>
<evidence type="ECO:0000256" key="2">
    <source>
        <dbReference type="ARBA" id="ARBA00023082"/>
    </source>
</evidence>
<dbReference type="PROSITE" id="PS00715">
    <property type="entry name" value="SIGMA70_1"/>
    <property type="match status" value="1"/>
</dbReference>
<name>A0A4R2KSH1_9GAMM</name>
<protein>
    <recommendedName>
        <fullName evidence="5">RNA polymerase sigma factor</fullName>
    </recommendedName>
</protein>
<evidence type="ECO:0000313" key="8">
    <source>
        <dbReference type="EMBL" id="TCO75742.1"/>
    </source>
</evidence>
<dbReference type="SUPFAM" id="SSF88659">
    <property type="entry name" value="Sigma3 and sigma4 domains of RNA polymerase sigma factors"/>
    <property type="match status" value="2"/>
</dbReference>
<dbReference type="InterPro" id="IPR014284">
    <property type="entry name" value="RNA_pol_sigma-70_dom"/>
</dbReference>
<keyword evidence="2 5" id="KW-0731">Sigma factor</keyword>
<evidence type="ECO:0000256" key="3">
    <source>
        <dbReference type="ARBA" id="ARBA00023125"/>
    </source>
</evidence>
<dbReference type="PROSITE" id="PS00716">
    <property type="entry name" value="SIGMA70_2"/>
    <property type="match status" value="1"/>
</dbReference>
<dbReference type="SUPFAM" id="SSF88946">
    <property type="entry name" value="Sigma2 domain of RNA polymerase sigma factors"/>
    <property type="match status" value="1"/>
</dbReference>
<dbReference type="InterPro" id="IPR007630">
    <property type="entry name" value="RNA_pol_sigma70_r4"/>
</dbReference>
<dbReference type="InterPro" id="IPR050239">
    <property type="entry name" value="Sigma-70_RNA_pol_init_factors"/>
</dbReference>
<comment type="similarity">
    <text evidence="5">Belongs to the sigma-70 factor family.</text>
</comment>
<keyword evidence="9" id="KW-1185">Reference proteome</keyword>
<dbReference type="InterPro" id="IPR013325">
    <property type="entry name" value="RNA_pol_sigma_r2"/>
</dbReference>
<evidence type="ECO:0000256" key="4">
    <source>
        <dbReference type="ARBA" id="ARBA00023163"/>
    </source>
</evidence>
<dbReference type="GO" id="GO:0006352">
    <property type="term" value="P:DNA-templated transcription initiation"/>
    <property type="evidence" value="ECO:0007669"/>
    <property type="project" value="InterPro"/>
</dbReference>
<dbReference type="Pfam" id="PF04545">
    <property type="entry name" value="Sigma70_r4"/>
    <property type="match status" value="1"/>
</dbReference>
<evidence type="ECO:0000259" key="6">
    <source>
        <dbReference type="PROSITE" id="PS00715"/>
    </source>
</evidence>
<dbReference type="Proteomes" id="UP000294980">
    <property type="component" value="Unassembled WGS sequence"/>
</dbReference>
<dbReference type="PRINTS" id="PR00046">
    <property type="entry name" value="SIGMA70FCT"/>
</dbReference>
<keyword evidence="4 5" id="KW-0804">Transcription</keyword>
<dbReference type="InterPro" id="IPR007627">
    <property type="entry name" value="RNA_pol_sigma70_r2"/>
</dbReference>
<dbReference type="NCBIfam" id="TIGR02937">
    <property type="entry name" value="sigma70-ECF"/>
    <property type="match status" value="1"/>
</dbReference>
<evidence type="ECO:0000259" key="7">
    <source>
        <dbReference type="PROSITE" id="PS00716"/>
    </source>
</evidence>
<dbReference type="InterPro" id="IPR007624">
    <property type="entry name" value="RNA_pol_sigma70_r3"/>
</dbReference>
<dbReference type="OrthoDB" id="9809557at2"/>
<dbReference type="RefSeq" id="WP_117317841.1">
    <property type="nucleotide sequence ID" value="NZ_QQSW01000009.1"/>
</dbReference>
<feature type="domain" description="RNA polymerase sigma-70" evidence="6">
    <location>
        <begin position="219"/>
        <end position="232"/>
    </location>
</feature>
<dbReference type="EMBL" id="SLWX01000007">
    <property type="protein sequence ID" value="TCO75742.1"/>
    <property type="molecule type" value="Genomic_DNA"/>
</dbReference>
<reference evidence="8 9" key="1">
    <citation type="submission" date="2019-03" db="EMBL/GenBank/DDBJ databases">
        <title>Genomic Encyclopedia of Type Strains, Phase IV (KMG-IV): sequencing the most valuable type-strain genomes for metagenomic binning, comparative biology and taxonomic classification.</title>
        <authorList>
            <person name="Goeker M."/>
        </authorList>
    </citation>
    <scope>NUCLEOTIDE SEQUENCE [LARGE SCALE GENOMIC DNA]</scope>
    <source>
        <strain evidence="8 9">DSM 23344</strain>
    </source>
</reference>
<sequence length="432" mass="48588">METFIVDTEEKDLERLFAEARRYPLLTAAQEREVDTNKWAAVKGLQDLFARDPAARHYMLEWAGNCSVTPLDIARFDNREHHFILRRELADFLEGGSCNAAMTAFEAGLVKARSERHLAKLIDDLKLPASLTVGLAGVILRQAGQAVACSVANALQDWQVSWQRIGQQARPPLDTTAAMTMQGLLDKYTDARDTLTMHNLRLVYSIAGRHRGRGVNFLDLIQEGTLGLIRAAEKYEYQKGFRFSTYCFNWITQSVRRYVGDSGGMIRYPTHVQEQVSKLYRIKVNEVARTGIEPGDEELARAAGLSLDKTRQLLQLRNLGVSLDTPQYEDDDATLLDSIPGGPFQGTESQAESESLHERLLHEITDLEPAERQVVIARWGLHDGPPLSRAEIADKMSVSREWVRQLERSALAKLSRNQNVQSAFEDYTALSS</sequence>
<dbReference type="InterPro" id="IPR013324">
    <property type="entry name" value="RNA_pol_sigma_r3/r4-like"/>
</dbReference>
<keyword evidence="1 5" id="KW-0805">Transcription regulation</keyword>
<dbReference type="Gene3D" id="1.10.601.10">
    <property type="entry name" value="RNA Polymerase Primary Sigma Factor"/>
    <property type="match status" value="1"/>
</dbReference>
<dbReference type="Pfam" id="PF04539">
    <property type="entry name" value="Sigma70_r3"/>
    <property type="match status" value="1"/>
</dbReference>
<organism evidence="8 9">
    <name type="scientific">Chromatocurvus halotolerans</name>
    <dbReference type="NCBI Taxonomy" id="1132028"/>
    <lineage>
        <taxon>Bacteria</taxon>
        <taxon>Pseudomonadati</taxon>
        <taxon>Pseudomonadota</taxon>
        <taxon>Gammaproteobacteria</taxon>
        <taxon>Cellvibrionales</taxon>
        <taxon>Halieaceae</taxon>
        <taxon>Chromatocurvus</taxon>
    </lineage>
</organism>
<dbReference type="Pfam" id="PF04542">
    <property type="entry name" value="Sigma70_r2"/>
    <property type="match status" value="1"/>
</dbReference>
<evidence type="ECO:0000313" key="9">
    <source>
        <dbReference type="Proteomes" id="UP000294980"/>
    </source>
</evidence>
<dbReference type="GO" id="GO:0003677">
    <property type="term" value="F:DNA binding"/>
    <property type="evidence" value="ECO:0007669"/>
    <property type="project" value="UniProtKB-KW"/>
</dbReference>
<dbReference type="AlphaFoldDB" id="A0A4R2KSH1"/>
<dbReference type="GO" id="GO:0016987">
    <property type="term" value="F:sigma factor activity"/>
    <property type="evidence" value="ECO:0007669"/>
    <property type="project" value="UniProtKB-KW"/>
</dbReference>
<dbReference type="CDD" id="cd06171">
    <property type="entry name" value="Sigma70_r4"/>
    <property type="match status" value="1"/>
</dbReference>
<keyword evidence="3 5" id="KW-0238">DNA-binding</keyword>
<gene>
    <name evidence="8" type="ORF">EV688_107166</name>
</gene>
<dbReference type="PANTHER" id="PTHR30603">
    <property type="entry name" value="RNA POLYMERASE SIGMA FACTOR RPO"/>
    <property type="match status" value="1"/>
</dbReference>
<dbReference type="InterPro" id="IPR036388">
    <property type="entry name" value="WH-like_DNA-bd_sf"/>
</dbReference>
<proteinExistence type="inferred from homology"/>
<evidence type="ECO:0000256" key="1">
    <source>
        <dbReference type="ARBA" id="ARBA00023015"/>
    </source>
</evidence>
<feature type="domain" description="RNA polymerase sigma-70" evidence="7">
    <location>
        <begin position="388"/>
        <end position="414"/>
    </location>
</feature>
<evidence type="ECO:0000256" key="5">
    <source>
        <dbReference type="RuleBase" id="RU362124"/>
    </source>
</evidence>
<dbReference type="Gene3D" id="1.10.10.10">
    <property type="entry name" value="Winged helix-like DNA-binding domain superfamily/Winged helix DNA-binding domain"/>
    <property type="match status" value="2"/>
</dbReference>
<accession>A0A4R2KSH1</accession>
<comment type="caution">
    <text evidence="8">The sequence shown here is derived from an EMBL/GenBank/DDBJ whole genome shotgun (WGS) entry which is preliminary data.</text>
</comment>
<comment type="function">
    <text evidence="5">Sigma factors are initiation factors that promote the attachment of RNA polymerase to specific initiation sites and are then released.</text>
</comment>